<name>A0A317WYB6_9EURO</name>
<proteinExistence type="predicted"/>
<gene>
    <name evidence="1" type="ORF">BO94DRAFT_21077</name>
</gene>
<dbReference type="GeneID" id="37108298"/>
<protein>
    <submittedName>
        <fullName evidence="1">Uncharacterized protein</fullName>
    </submittedName>
</protein>
<dbReference type="Proteomes" id="UP000246702">
    <property type="component" value="Unassembled WGS sequence"/>
</dbReference>
<comment type="caution">
    <text evidence="1">The sequence shown here is derived from an EMBL/GenBank/DDBJ whole genome shotgun (WGS) entry which is preliminary data.</text>
</comment>
<organism evidence="1 2">
    <name type="scientific">Aspergillus sclerotioniger CBS 115572</name>
    <dbReference type="NCBI Taxonomy" id="1450535"/>
    <lineage>
        <taxon>Eukaryota</taxon>
        <taxon>Fungi</taxon>
        <taxon>Dikarya</taxon>
        <taxon>Ascomycota</taxon>
        <taxon>Pezizomycotina</taxon>
        <taxon>Eurotiomycetes</taxon>
        <taxon>Eurotiomycetidae</taxon>
        <taxon>Eurotiales</taxon>
        <taxon>Aspergillaceae</taxon>
        <taxon>Aspergillus</taxon>
        <taxon>Aspergillus subgen. Circumdati</taxon>
    </lineage>
</organism>
<dbReference type="RefSeq" id="XP_025468635.1">
    <property type="nucleotide sequence ID" value="XM_025606155.1"/>
</dbReference>
<reference evidence="1 2" key="1">
    <citation type="submission" date="2016-12" db="EMBL/GenBank/DDBJ databases">
        <title>The genomes of Aspergillus section Nigri reveals drivers in fungal speciation.</title>
        <authorList>
            <consortium name="DOE Joint Genome Institute"/>
            <person name="Vesth T.C."/>
            <person name="Nybo J."/>
            <person name="Theobald S."/>
            <person name="Brandl J."/>
            <person name="Frisvad J.C."/>
            <person name="Nielsen K.F."/>
            <person name="Lyhne E.K."/>
            <person name="Kogle M.E."/>
            <person name="Kuo A."/>
            <person name="Riley R."/>
            <person name="Clum A."/>
            <person name="Nolan M."/>
            <person name="Lipzen A."/>
            <person name="Salamov A."/>
            <person name="Henrissat B."/>
            <person name="Wiebenga A."/>
            <person name="De Vries R.P."/>
            <person name="Grigoriev I.V."/>
            <person name="Mortensen U.H."/>
            <person name="Andersen M.R."/>
            <person name="Baker S.E."/>
        </authorList>
    </citation>
    <scope>NUCLEOTIDE SEQUENCE [LARGE SCALE GENOMIC DNA]</scope>
    <source>
        <strain evidence="1 2">CBS 115572</strain>
    </source>
</reference>
<accession>A0A317WYB6</accession>
<evidence type="ECO:0000313" key="2">
    <source>
        <dbReference type="Proteomes" id="UP000246702"/>
    </source>
</evidence>
<dbReference type="EMBL" id="MSFK01000010">
    <property type="protein sequence ID" value="PWY90257.1"/>
    <property type="molecule type" value="Genomic_DNA"/>
</dbReference>
<sequence>MKDFWTTQCRERLKTSEMKNGDQERSLADGEDIKKKEELRVATAGYKSTCILNKQAIEPESKRGRRGRCQATINNRRLCPQVPQKRNRIRRDCLRWDCVVVRGKARARCTTRCNDAVCASVYVDVPGDSLGPRRRTRWFCFSFFREAGRKQKIWIETGFNDWSWD</sequence>
<evidence type="ECO:0000313" key="1">
    <source>
        <dbReference type="EMBL" id="PWY90257.1"/>
    </source>
</evidence>
<dbReference type="AlphaFoldDB" id="A0A317WYB6"/>
<keyword evidence="2" id="KW-1185">Reference proteome</keyword>